<protein>
    <submittedName>
        <fullName evidence="2">Uncharacterized protein</fullName>
    </submittedName>
</protein>
<evidence type="ECO:0000313" key="2">
    <source>
        <dbReference type="EMBL" id="MBB5708241.1"/>
    </source>
</evidence>
<sequence length="66" mass="6955">MADPYPKPKPDKIEPQSPPERPTPPMPQEDPAGQPPEVPGHPGGGDTDEPGRGPDELPLALSSPRT</sequence>
<feature type="compositionally biased region" description="Basic and acidic residues" evidence="1">
    <location>
        <begin position="1"/>
        <end position="14"/>
    </location>
</feature>
<reference evidence="2 3" key="1">
    <citation type="submission" date="2020-08" db="EMBL/GenBank/DDBJ databases">
        <title>Genomic Encyclopedia of Type Strains, Phase IV (KMG-IV): sequencing the most valuable type-strain genomes for metagenomic binning, comparative biology and taxonomic classification.</title>
        <authorList>
            <person name="Goeker M."/>
        </authorList>
    </citation>
    <scope>NUCLEOTIDE SEQUENCE [LARGE SCALE GENOMIC DNA]</scope>
    <source>
        <strain evidence="2 3">DSM 27163</strain>
    </source>
</reference>
<feature type="region of interest" description="Disordered" evidence="1">
    <location>
        <begin position="1"/>
        <end position="66"/>
    </location>
</feature>
<dbReference type="RefSeq" id="WP_246427317.1">
    <property type="nucleotide sequence ID" value="NZ_JACIJH010000016.1"/>
</dbReference>
<organism evidence="2 3">
    <name type="scientific">Sphingopyxis panaciterrulae</name>
    <dbReference type="NCBI Taxonomy" id="462372"/>
    <lineage>
        <taxon>Bacteria</taxon>
        <taxon>Pseudomonadati</taxon>
        <taxon>Pseudomonadota</taxon>
        <taxon>Alphaproteobacteria</taxon>
        <taxon>Sphingomonadales</taxon>
        <taxon>Sphingomonadaceae</taxon>
        <taxon>Sphingopyxis</taxon>
    </lineage>
</organism>
<gene>
    <name evidence="2" type="ORF">FHR21_003620</name>
</gene>
<dbReference type="EMBL" id="JACIJH010000016">
    <property type="protein sequence ID" value="MBB5708241.1"/>
    <property type="molecule type" value="Genomic_DNA"/>
</dbReference>
<proteinExistence type="predicted"/>
<dbReference type="AlphaFoldDB" id="A0A7W9ETP4"/>
<keyword evidence="3" id="KW-1185">Reference proteome</keyword>
<accession>A0A7W9ETP4</accession>
<evidence type="ECO:0000313" key="3">
    <source>
        <dbReference type="Proteomes" id="UP000537161"/>
    </source>
</evidence>
<feature type="compositionally biased region" description="Pro residues" evidence="1">
    <location>
        <begin position="16"/>
        <end position="39"/>
    </location>
</feature>
<comment type="caution">
    <text evidence="2">The sequence shown here is derived from an EMBL/GenBank/DDBJ whole genome shotgun (WGS) entry which is preliminary data.</text>
</comment>
<name>A0A7W9ETP4_9SPHN</name>
<evidence type="ECO:0000256" key="1">
    <source>
        <dbReference type="SAM" id="MobiDB-lite"/>
    </source>
</evidence>
<dbReference type="Proteomes" id="UP000537161">
    <property type="component" value="Unassembled WGS sequence"/>
</dbReference>